<dbReference type="SUPFAM" id="SSF52499">
    <property type="entry name" value="Isochorismatase-like hydrolases"/>
    <property type="match status" value="1"/>
</dbReference>
<dbReference type="InterPro" id="IPR000868">
    <property type="entry name" value="Isochorismatase-like_dom"/>
</dbReference>
<accession>A0ABX7R8S1</accession>
<feature type="domain" description="Isochorismatase-like" evidence="2">
    <location>
        <begin position="10"/>
        <end position="195"/>
    </location>
</feature>
<dbReference type="PANTHER" id="PTHR43540:SF16">
    <property type="entry name" value="ISOCHORISMATASE-LIKE DOMAIN-CONTAINING PROTEIN"/>
    <property type="match status" value="1"/>
</dbReference>
<dbReference type="InterPro" id="IPR050272">
    <property type="entry name" value="Isochorismatase-like_hydrls"/>
</dbReference>
<evidence type="ECO:0000256" key="1">
    <source>
        <dbReference type="ARBA" id="ARBA00022801"/>
    </source>
</evidence>
<reference evidence="3 4" key="1">
    <citation type="submission" date="2021-02" db="EMBL/GenBank/DDBJ databases">
        <title>Lysobacter arenosi sp. nov., isolated from soil of gangwondo yeongwol, south Korea.</title>
        <authorList>
            <person name="Kim K.R."/>
            <person name="Kim K.H."/>
            <person name="Jeon C.O."/>
        </authorList>
    </citation>
    <scope>NUCLEOTIDE SEQUENCE [LARGE SCALE GENOMIC DNA]</scope>
    <source>
        <strain evidence="3 4">R7</strain>
    </source>
</reference>
<gene>
    <name evidence="3" type="ORF">HIV01_011270</name>
</gene>
<proteinExistence type="predicted"/>
<evidence type="ECO:0000313" key="3">
    <source>
        <dbReference type="EMBL" id="QSX73816.1"/>
    </source>
</evidence>
<dbReference type="RefSeq" id="WP_200607159.1">
    <property type="nucleotide sequence ID" value="NZ_CP071517.1"/>
</dbReference>
<dbReference type="PANTHER" id="PTHR43540">
    <property type="entry name" value="PEROXYUREIDOACRYLATE/UREIDOACRYLATE AMIDOHYDROLASE-RELATED"/>
    <property type="match status" value="1"/>
</dbReference>
<evidence type="ECO:0000313" key="4">
    <source>
        <dbReference type="Proteomes" id="UP000663400"/>
    </source>
</evidence>
<dbReference type="Proteomes" id="UP000663400">
    <property type="component" value="Chromosome"/>
</dbReference>
<evidence type="ECO:0000259" key="2">
    <source>
        <dbReference type="Pfam" id="PF00857"/>
    </source>
</evidence>
<sequence>MTAYPASETGLLVIDPYNDFMSEGGKLYEATKETAMASGFYENLPRVIAAIRSASIRVFIVPHRRWRPGDYDSWLQINHSQEGVRKTQLFAEGSWGGEFHPQFGPKPGDIVVHQHWGQSGFANTDLDAQLKLHGIRKIILVGMVANTCVESTARFGMELGYHVTLVKDATAAFSAAGMDAAHAVNAPTFAHAIVTTDQLLEALPSSG</sequence>
<dbReference type="Gene3D" id="3.40.50.850">
    <property type="entry name" value="Isochorismatase-like"/>
    <property type="match status" value="1"/>
</dbReference>
<dbReference type="EMBL" id="CP071517">
    <property type="protein sequence ID" value="QSX73816.1"/>
    <property type="molecule type" value="Genomic_DNA"/>
</dbReference>
<dbReference type="CDD" id="cd00431">
    <property type="entry name" value="cysteine_hydrolases"/>
    <property type="match status" value="1"/>
</dbReference>
<protein>
    <submittedName>
        <fullName evidence="3">Cysteine hydrolase</fullName>
    </submittedName>
</protein>
<keyword evidence="1 3" id="KW-0378">Hydrolase</keyword>
<dbReference type="Pfam" id="PF00857">
    <property type="entry name" value="Isochorismatase"/>
    <property type="match status" value="1"/>
</dbReference>
<name>A0ABX7R8S1_9GAMM</name>
<keyword evidence="4" id="KW-1185">Reference proteome</keyword>
<organism evidence="3 4">
    <name type="scientific">Lysobacter arenosi</name>
    <dbReference type="NCBI Taxonomy" id="2795387"/>
    <lineage>
        <taxon>Bacteria</taxon>
        <taxon>Pseudomonadati</taxon>
        <taxon>Pseudomonadota</taxon>
        <taxon>Gammaproteobacteria</taxon>
        <taxon>Lysobacterales</taxon>
        <taxon>Lysobacteraceae</taxon>
        <taxon>Lysobacter</taxon>
    </lineage>
</organism>
<dbReference type="GO" id="GO:0016787">
    <property type="term" value="F:hydrolase activity"/>
    <property type="evidence" value="ECO:0007669"/>
    <property type="project" value="UniProtKB-KW"/>
</dbReference>
<dbReference type="InterPro" id="IPR036380">
    <property type="entry name" value="Isochorismatase-like_sf"/>
</dbReference>